<keyword evidence="3" id="KW-1185">Reference proteome</keyword>
<gene>
    <name evidence="2" type="ORF">GGD55_005272</name>
</gene>
<dbReference type="AlphaFoldDB" id="A0A7W8XC49"/>
<dbReference type="GO" id="GO:0006284">
    <property type="term" value="P:base-excision repair"/>
    <property type="evidence" value="ECO:0007669"/>
    <property type="project" value="InterPro"/>
</dbReference>
<dbReference type="EMBL" id="JACHBK010000014">
    <property type="protein sequence ID" value="MBB5538533.1"/>
    <property type="molecule type" value="Genomic_DNA"/>
</dbReference>
<keyword evidence="1" id="KW-0479">Metal-binding</keyword>
<dbReference type="GO" id="GO:0008725">
    <property type="term" value="F:DNA-3-methyladenine glycosylase activity"/>
    <property type="evidence" value="ECO:0007669"/>
    <property type="project" value="UniProtKB-EC"/>
</dbReference>
<comment type="caution">
    <text evidence="2">The sequence shown here is derived from an EMBL/GenBank/DDBJ whole genome shotgun (WGS) entry which is preliminary data.</text>
</comment>
<keyword evidence="2" id="KW-0378">Hydrolase</keyword>
<keyword evidence="2" id="KW-0326">Glycosidase</keyword>
<dbReference type="Pfam" id="PF03352">
    <property type="entry name" value="Adenine_glyco"/>
    <property type="match status" value="1"/>
</dbReference>
<dbReference type="InterPro" id="IPR005019">
    <property type="entry name" value="Adenine_glyco"/>
</dbReference>
<feature type="binding site" evidence="1">
    <location>
        <position position="189"/>
    </location>
    <ligand>
        <name>Zn(2+)</name>
        <dbReference type="ChEBI" id="CHEBI:29105"/>
    </ligand>
</feature>
<evidence type="ECO:0000313" key="2">
    <source>
        <dbReference type="EMBL" id="MBB5538533.1"/>
    </source>
</evidence>
<feature type="binding site" evidence="1">
    <location>
        <position position="193"/>
    </location>
    <ligand>
        <name>Zn(2+)</name>
        <dbReference type="ChEBI" id="CHEBI:29105"/>
    </ligand>
</feature>
<proteinExistence type="predicted"/>
<evidence type="ECO:0000313" key="3">
    <source>
        <dbReference type="Proteomes" id="UP000585507"/>
    </source>
</evidence>
<dbReference type="RefSeq" id="WP_018329997.1">
    <property type="nucleotide sequence ID" value="NZ_JACHBK010000014.1"/>
</dbReference>
<evidence type="ECO:0000256" key="1">
    <source>
        <dbReference type="PIRSR" id="PIRSR605019-1"/>
    </source>
</evidence>
<dbReference type="EC" id="3.2.2.20" evidence="2"/>
<dbReference type="PANTHER" id="PTHR30037">
    <property type="entry name" value="DNA-3-METHYLADENINE GLYCOSYLASE 1"/>
    <property type="match status" value="1"/>
</dbReference>
<reference evidence="2 3" key="1">
    <citation type="submission" date="2020-08" db="EMBL/GenBank/DDBJ databases">
        <title>Genomic Encyclopedia of Type Strains, Phase IV (KMG-V): Genome sequencing to study the core and pangenomes of soil and plant-associated prokaryotes.</title>
        <authorList>
            <person name="Whitman W."/>
        </authorList>
    </citation>
    <scope>NUCLEOTIDE SEQUENCE [LARGE SCALE GENOMIC DNA]</scope>
    <source>
        <strain evidence="2 3">SEMIA 4084</strain>
    </source>
</reference>
<sequence>MTARGIITGEDGRDRCAWHANLEDYQRYHDDEWGRPMADDIRLFEKICLEGFQSGLSWLTILRKREAFRAAFAGFDFDVVATFGNADVERCLADTGIVRHRGKIVSTINNAKRAQELRAEFGTLARYFWSHEPGANERPKAVTYETIAANPTTPTSVMISKDLKKRGWTFVGPTTVYAFMQAMGLVNDHVEGCCCREQIEQMRASFVRP</sequence>
<protein>
    <submittedName>
        <fullName evidence="2">DNA-3-methyladenine glycosylase I</fullName>
        <ecNumber evidence="2">3.2.2.20</ecNumber>
    </submittedName>
</protein>
<name>A0A7W8XC49_9HYPH</name>
<dbReference type="Proteomes" id="UP000585507">
    <property type="component" value="Unassembled WGS sequence"/>
</dbReference>
<dbReference type="InterPro" id="IPR052891">
    <property type="entry name" value="DNA-3mA_glycosylase"/>
</dbReference>
<feature type="binding site" evidence="1">
    <location>
        <position position="29"/>
    </location>
    <ligand>
        <name>Zn(2+)</name>
        <dbReference type="ChEBI" id="CHEBI:29105"/>
    </ligand>
</feature>
<dbReference type="Gene3D" id="1.10.340.30">
    <property type="entry name" value="Hypothetical protein, domain 2"/>
    <property type="match status" value="1"/>
</dbReference>
<dbReference type="GO" id="GO:0046872">
    <property type="term" value="F:metal ion binding"/>
    <property type="evidence" value="ECO:0007669"/>
    <property type="project" value="UniProtKB-KW"/>
</dbReference>
<dbReference type="InterPro" id="IPR011257">
    <property type="entry name" value="DNA_glycosylase"/>
</dbReference>
<dbReference type="SUPFAM" id="SSF48150">
    <property type="entry name" value="DNA-glycosylase"/>
    <property type="match status" value="1"/>
</dbReference>
<accession>A0A7W8XC49</accession>
<dbReference type="PANTHER" id="PTHR30037:SF4">
    <property type="entry name" value="DNA-3-METHYLADENINE GLYCOSYLASE I"/>
    <property type="match status" value="1"/>
</dbReference>
<keyword evidence="1" id="KW-0862">Zinc</keyword>
<feature type="binding site" evidence="1">
    <location>
        <position position="16"/>
    </location>
    <ligand>
        <name>Zn(2+)</name>
        <dbReference type="ChEBI" id="CHEBI:29105"/>
    </ligand>
</feature>
<organism evidence="2 3">
    <name type="scientific">Rhizobium giardinii</name>
    <dbReference type="NCBI Taxonomy" id="56731"/>
    <lineage>
        <taxon>Bacteria</taxon>
        <taxon>Pseudomonadati</taxon>
        <taxon>Pseudomonadota</taxon>
        <taxon>Alphaproteobacteria</taxon>
        <taxon>Hyphomicrobiales</taxon>
        <taxon>Rhizobiaceae</taxon>
        <taxon>Rhizobium/Agrobacterium group</taxon>
        <taxon>Rhizobium</taxon>
    </lineage>
</organism>